<dbReference type="AlphaFoldDB" id="A0A1E3RSN8"/>
<sequence length="173" mass="18460">MTSQTDRSTGVRGDRVKPSAPAAPTPSRPAGKDRDQMPEVTILPDGLRVLAEPGESVLAALSRAGLRYRVGCKRGGCGVCKVQLTLGEVRYERVVADSVLSDDERVAGICLSCRAVPITNIAIELQEGDRLRKVLRFAFPDSVPPLPSGSAHDAANGIRNTPNVDTERRKGST</sequence>
<dbReference type="CDD" id="cd00207">
    <property type="entry name" value="fer2"/>
    <property type="match status" value="1"/>
</dbReference>
<dbReference type="Pfam" id="PF00111">
    <property type="entry name" value="Fer2"/>
    <property type="match status" value="1"/>
</dbReference>
<proteinExistence type="predicted"/>
<dbReference type="EMBL" id="MIGZ01000088">
    <property type="protein sequence ID" value="ODQ92864.1"/>
    <property type="molecule type" value="Genomic_DNA"/>
</dbReference>
<dbReference type="PROSITE" id="PS51085">
    <property type="entry name" value="2FE2S_FER_2"/>
    <property type="match status" value="1"/>
</dbReference>
<reference evidence="4" key="1">
    <citation type="submission" date="2016-09" db="EMBL/GenBank/DDBJ databases">
        <authorList>
            <person name="Greninger A.L."/>
            <person name="Jerome K.R."/>
            <person name="Mcnair B."/>
            <person name="Wallis C."/>
            <person name="Fang F."/>
        </authorList>
    </citation>
    <scope>NUCLEOTIDE SEQUENCE [LARGE SCALE GENOMIC DNA]</scope>
    <source>
        <strain evidence="4">M7</strain>
    </source>
</reference>
<feature type="domain" description="2Fe-2S ferredoxin-type" evidence="2">
    <location>
        <begin position="38"/>
        <end position="129"/>
    </location>
</feature>
<feature type="region of interest" description="Disordered" evidence="1">
    <location>
        <begin position="146"/>
        <end position="173"/>
    </location>
</feature>
<protein>
    <recommendedName>
        <fullName evidence="2">2Fe-2S ferredoxin-type domain-containing protein</fullName>
    </recommendedName>
</protein>
<evidence type="ECO:0000313" key="3">
    <source>
        <dbReference type="EMBL" id="ODQ92864.1"/>
    </source>
</evidence>
<dbReference type="InterPro" id="IPR001041">
    <property type="entry name" value="2Fe-2S_ferredoxin-type"/>
</dbReference>
<accession>A0A1E3RSN8</accession>
<name>A0A1E3RSN8_9MYCO</name>
<dbReference type="GO" id="GO:0051537">
    <property type="term" value="F:2 iron, 2 sulfur cluster binding"/>
    <property type="evidence" value="ECO:0007669"/>
    <property type="project" value="InterPro"/>
</dbReference>
<organism evidence="3 4">
    <name type="scientific">Mycolicibacterium holsaticum</name>
    <dbReference type="NCBI Taxonomy" id="152142"/>
    <lineage>
        <taxon>Bacteria</taxon>
        <taxon>Bacillati</taxon>
        <taxon>Actinomycetota</taxon>
        <taxon>Actinomycetes</taxon>
        <taxon>Mycobacteriales</taxon>
        <taxon>Mycobacteriaceae</taxon>
        <taxon>Mycolicibacterium</taxon>
    </lineage>
</organism>
<evidence type="ECO:0000256" key="1">
    <source>
        <dbReference type="SAM" id="MobiDB-lite"/>
    </source>
</evidence>
<gene>
    <name evidence="3" type="ORF">BHQ17_15495</name>
</gene>
<dbReference type="InterPro" id="IPR006058">
    <property type="entry name" value="2Fe2S_fd_BS"/>
</dbReference>
<dbReference type="Gene3D" id="3.10.20.30">
    <property type="match status" value="1"/>
</dbReference>
<keyword evidence="4" id="KW-1185">Reference proteome</keyword>
<dbReference type="InterPro" id="IPR012675">
    <property type="entry name" value="Beta-grasp_dom_sf"/>
</dbReference>
<dbReference type="InterPro" id="IPR036010">
    <property type="entry name" value="2Fe-2S_ferredoxin-like_sf"/>
</dbReference>
<dbReference type="SUPFAM" id="SSF54292">
    <property type="entry name" value="2Fe-2S ferredoxin-like"/>
    <property type="match status" value="1"/>
</dbReference>
<comment type="caution">
    <text evidence="3">The sequence shown here is derived from an EMBL/GenBank/DDBJ whole genome shotgun (WGS) entry which is preliminary data.</text>
</comment>
<dbReference type="RefSeq" id="WP_069406055.1">
    <property type="nucleotide sequence ID" value="NZ_MIGZ01000088.1"/>
</dbReference>
<evidence type="ECO:0000259" key="2">
    <source>
        <dbReference type="PROSITE" id="PS51085"/>
    </source>
</evidence>
<feature type="region of interest" description="Disordered" evidence="1">
    <location>
        <begin position="1"/>
        <end position="38"/>
    </location>
</feature>
<dbReference type="PROSITE" id="PS00197">
    <property type="entry name" value="2FE2S_FER_1"/>
    <property type="match status" value="1"/>
</dbReference>
<evidence type="ECO:0000313" key="4">
    <source>
        <dbReference type="Proteomes" id="UP000094243"/>
    </source>
</evidence>
<dbReference type="Proteomes" id="UP000094243">
    <property type="component" value="Unassembled WGS sequence"/>
</dbReference>